<dbReference type="GO" id="GO:0042110">
    <property type="term" value="P:T cell activation"/>
    <property type="evidence" value="ECO:0007669"/>
    <property type="project" value="UniProtKB-ARBA"/>
</dbReference>
<protein>
    <recommendedName>
        <fullName evidence="10">Ig-like domain-containing protein</fullName>
    </recommendedName>
</protein>
<dbReference type="InterPro" id="IPR013106">
    <property type="entry name" value="Ig_V-set"/>
</dbReference>
<evidence type="ECO:0000313" key="11">
    <source>
        <dbReference type="Ensembl" id="ENSDCDP00010055465.1"/>
    </source>
</evidence>
<reference evidence="11 12" key="1">
    <citation type="submission" date="2020-06" db="EMBL/GenBank/DDBJ databases">
        <authorList>
            <consortium name="Wellcome Sanger Institute Data Sharing"/>
        </authorList>
    </citation>
    <scope>NUCLEOTIDE SEQUENCE [LARGE SCALE GENOMIC DNA]</scope>
</reference>
<dbReference type="GO" id="GO:0050863">
    <property type="term" value="P:regulation of T cell activation"/>
    <property type="evidence" value="ECO:0007669"/>
    <property type="project" value="UniProtKB-ARBA"/>
</dbReference>
<dbReference type="FunFam" id="2.60.40.10:FF:000142">
    <property type="entry name" value="V-set domain-containing T-cell activation inhibitor 1"/>
    <property type="match status" value="1"/>
</dbReference>
<dbReference type="InterPro" id="IPR003599">
    <property type="entry name" value="Ig_sub"/>
</dbReference>
<dbReference type="SMART" id="SM00409">
    <property type="entry name" value="IG"/>
    <property type="match status" value="1"/>
</dbReference>
<keyword evidence="6" id="KW-1015">Disulfide bond</keyword>
<keyword evidence="5" id="KW-0472">Membrane</keyword>
<feature type="domain" description="Ig-like" evidence="10">
    <location>
        <begin position="21"/>
        <end position="131"/>
    </location>
</feature>
<dbReference type="InterPro" id="IPR050504">
    <property type="entry name" value="IgSF_BTN/MOG"/>
</dbReference>
<proteinExistence type="inferred from homology"/>
<reference evidence="11" key="2">
    <citation type="submission" date="2025-08" db="UniProtKB">
        <authorList>
            <consortium name="Ensembl"/>
        </authorList>
    </citation>
    <scope>IDENTIFICATION</scope>
</reference>
<dbReference type="PANTHER" id="PTHR24100">
    <property type="entry name" value="BUTYROPHILIN"/>
    <property type="match status" value="1"/>
</dbReference>
<dbReference type="GO" id="GO:0001817">
    <property type="term" value="P:regulation of cytokine production"/>
    <property type="evidence" value="ECO:0007669"/>
    <property type="project" value="TreeGrafter"/>
</dbReference>
<dbReference type="GO" id="GO:0005102">
    <property type="term" value="F:signaling receptor binding"/>
    <property type="evidence" value="ECO:0007669"/>
    <property type="project" value="TreeGrafter"/>
</dbReference>
<evidence type="ECO:0000256" key="5">
    <source>
        <dbReference type="ARBA" id="ARBA00023136"/>
    </source>
</evidence>
<keyword evidence="7" id="KW-0325">Glycoprotein</keyword>
<keyword evidence="4" id="KW-1133">Transmembrane helix</keyword>
<evidence type="ECO:0000256" key="7">
    <source>
        <dbReference type="ARBA" id="ARBA00023180"/>
    </source>
</evidence>
<evidence type="ECO:0000313" key="12">
    <source>
        <dbReference type="Proteomes" id="UP000694580"/>
    </source>
</evidence>
<reference evidence="11" key="3">
    <citation type="submission" date="2025-09" db="UniProtKB">
        <authorList>
            <consortium name="Ensembl"/>
        </authorList>
    </citation>
    <scope>IDENTIFICATION</scope>
</reference>
<dbReference type="AlphaFoldDB" id="A0AAY4ECW3"/>
<dbReference type="Pfam" id="PF07686">
    <property type="entry name" value="V-set"/>
    <property type="match status" value="1"/>
</dbReference>
<evidence type="ECO:0000256" key="2">
    <source>
        <dbReference type="ARBA" id="ARBA00022692"/>
    </source>
</evidence>
<evidence type="ECO:0000256" key="3">
    <source>
        <dbReference type="ARBA" id="ARBA00022729"/>
    </source>
</evidence>
<dbReference type="SUPFAM" id="SSF48726">
    <property type="entry name" value="Immunoglobulin"/>
    <property type="match status" value="2"/>
</dbReference>
<keyword evidence="2" id="KW-0812">Transmembrane</keyword>
<keyword evidence="3" id="KW-0732">Signal</keyword>
<evidence type="ECO:0000256" key="1">
    <source>
        <dbReference type="ARBA" id="ARBA00004370"/>
    </source>
</evidence>
<dbReference type="InterPro" id="IPR036179">
    <property type="entry name" value="Ig-like_dom_sf"/>
</dbReference>
<name>A0AAY4ECW3_9TELE</name>
<dbReference type="Proteomes" id="UP000694580">
    <property type="component" value="Chromosome 14"/>
</dbReference>
<dbReference type="GO" id="GO:0009897">
    <property type="term" value="C:external side of plasma membrane"/>
    <property type="evidence" value="ECO:0007669"/>
    <property type="project" value="TreeGrafter"/>
</dbReference>
<evidence type="ECO:0000256" key="6">
    <source>
        <dbReference type="ARBA" id="ARBA00023157"/>
    </source>
</evidence>
<feature type="domain" description="Ig-like" evidence="10">
    <location>
        <begin position="135"/>
        <end position="223"/>
    </location>
</feature>
<dbReference type="Gene3D" id="2.60.40.10">
    <property type="entry name" value="Immunoglobulins"/>
    <property type="match status" value="2"/>
</dbReference>
<dbReference type="GO" id="GO:1903037">
    <property type="term" value="P:regulation of leukocyte cell-cell adhesion"/>
    <property type="evidence" value="ECO:0007669"/>
    <property type="project" value="UniProtKB-ARBA"/>
</dbReference>
<dbReference type="InterPro" id="IPR053896">
    <property type="entry name" value="BTN3A2-like_Ig-C"/>
</dbReference>
<dbReference type="GO" id="GO:0050852">
    <property type="term" value="P:T cell receptor signaling pathway"/>
    <property type="evidence" value="ECO:0007669"/>
    <property type="project" value="TreeGrafter"/>
</dbReference>
<dbReference type="InterPro" id="IPR013783">
    <property type="entry name" value="Ig-like_fold"/>
</dbReference>
<dbReference type="Ensembl" id="ENSDCDT00010066065.1">
    <property type="protein sequence ID" value="ENSDCDP00010055465.1"/>
    <property type="gene ID" value="ENSDCDG00010031811.1"/>
</dbReference>
<accession>A0AAY4ECW3</accession>
<dbReference type="PROSITE" id="PS50835">
    <property type="entry name" value="IG_LIKE"/>
    <property type="match status" value="2"/>
</dbReference>
<keyword evidence="12" id="KW-1185">Reference proteome</keyword>
<organism evidence="11 12">
    <name type="scientific">Denticeps clupeoides</name>
    <name type="common">denticle herring</name>
    <dbReference type="NCBI Taxonomy" id="299321"/>
    <lineage>
        <taxon>Eukaryota</taxon>
        <taxon>Metazoa</taxon>
        <taxon>Chordata</taxon>
        <taxon>Craniata</taxon>
        <taxon>Vertebrata</taxon>
        <taxon>Euteleostomi</taxon>
        <taxon>Actinopterygii</taxon>
        <taxon>Neopterygii</taxon>
        <taxon>Teleostei</taxon>
        <taxon>Clupei</taxon>
        <taxon>Clupeiformes</taxon>
        <taxon>Denticipitoidei</taxon>
        <taxon>Denticipitidae</taxon>
        <taxon>Denticeps</taxon>
    </lineage>
</organism>
<evidence type="ECO:0000256" key="8">
    <source>
        <dbReference type="ARBA" id="ARBA00023319"/>
    </source>
</evidence>
<keyword evidence="8" id="KW-0393">Immunoglobulin domain</keyword>
<evidence type="ECO:0000256" key="4">
    <source>
        <dbReference type="ARBA" id="ARBA00022989"/>
    </source>
</evidence>
<comment type="subcellular location">
    <subcellularLocation>
        <location evidence="1">Membrane</location>
    </subcellularLocation>
</comment>
<gene>
    <name evidence="11" type="primary">LOC114803117</name>
</gene>
<evidence type="ECO:0000259" key="10">
    <source>
        <dbReference type="PROSITE" id="PS50835"/>
    </source>
</evidence>
<dbReference type="InterPro" id="IPR007110">
    <property type="entry name" value="Ig-like_dom"/>
</dbReference>
<sequence>SGPRCPKQVQHISFHGLLYRPVVGPAGPVVAVVGEDLILPCSLKPNISAVDMSVEWSLADSDDVVHLYYYGVDNLRQQIPAYKQRTTLFREELKRGNASLKLSSVQISDGQKYRCFVVSDTGNGVVSVQVVGTKPVISAEGHGDGRVSLVCESTGWNPAPEVEWLDSEGKILPAEPTESHRVTEDFSVKRRVTVEEGDTHNNISLTCRVSSHKHTKEEQIHVPHQHFKISLKFPAKLEGHVQLLDKFIVFSIKVVAVCLKVCV</sequence>
<dbReference type="GeneTree" id="ENSGT01050000244843"/>
<comment type="similarity">
    <text evidence="9">Belongs to the SKINT family.</text>
</comment>
<evidence type="ECO:0000256" key="9">
    <source>
        <dbReference type="ARBA" id="ARBA00038221"/>
    </source>
</evidence>
<dbReference type="Pfam" id="PF22705">
    <property type="entry name" value="C2-set_3"/>
    <property type="match status" value="1"/>
</dbReference>
<dbReference type="FunFam" id="2.60.40.10:FF:000088">
    <property type="entry name" value="Butyrophilin subfamily 1 member A1"/>
    <property type="match status" value="1"/>
</dbReference>